<dbReference type="Proteomes" id="UP000254863">
    <property type="component" value="Unassembled WGS sequence"/>
</dbReference>
<accession>A0A7H4N553</accession>
<gene>
    <name evidence="1" type="ORF">NCTC11685_02180</name>
</gene>
<protein>
    <submittedName>
        <fullName evidence="1">Dipeptide transport ATP-binding protein DppD</fullName>
    </submittedName>
</protein>
<keyword evidence="1" id="KW-0067">ATP-binding</keyword>
<dbReference type="EMBL" id="UGMS01000001">
    <property type="protein sequence ID" value="STV78387.1"/>
    <property type="molecule type" value="Genomic_DNA"/>
</dbReference>
<dbReference type="AlphaFoldDB" id="A0A7H4N553"/>
<comment type="caution">
    <text evidence="1">The sequence shown here is derived from an EMBL/GenBank/DDBJ whole genome shotgun (WGS) entry which is preliminary data.</text>
</comment>
<sequence length="69" mass="7378">MGLVRRPGVVSAEALNVLGRDALTLRDRGWRELRGNDIAMVLQDPRYALNPGKKHSGAVGRGINSASAP</sequence>
<organism evidence="1 2">
    <name type="scientific">Klebsiella michiganensis</name>
    <dbReference type="NCBI Taxonomy" id="1134687"/>
    <lineage>
        <taxon>Bacteria</taxon>
        <taxon>Pseudomonadati</taxon>
        <taxon>Pseudomonadota</taxon>
        <taxon>Gammaproteobacteria</taxon>
        <taxon>Enterobacterales</taxon>
        <taxon>Enterobacteriaceae</taxon>
        <taxon>Klebsiella/Raoultella group</taxon>
        <taxon>Klebsiella</taxon>
    </lineage>
</organism>
<evidence type="ECO:0000313" key="1">
    <source>
        <dbReference type="EMBL" id="STV78387.1"/>
    </source>
</evidence>
<evidence type="ECO:0000313" key="2">
    <source>
        <dbReference type="Proteomes" id="UP000254863"/>
    </source>
</evidence>
<proteinExistence type="predicted"/>
<name>A0A7H4N553_9ENTR</name>
<dbReference type="GO" id="GO:0005524">
    <property type="term" value="F:ATP binding"/>
    <property type="evidence" value="ECO:0007669"/>
    <property type="project" value="UniProtKB-KW"/>
</dbReference>
<reference evidence="1 2" key="1">
    <citation type="submission" date="2018-06" db="EMBL/GenBank/DDBJ databases">
        <authorList>
            <consortium name="Pathogen Informatics"/>
            <person name="Doyle S."/>
        </authorList>
    </citation>
    <scope>NUCLEOTIDE SEQUENCE [LARGE SCALE GENOMIC DNA]</scope>
    <source>
        <strain evidence="1 2">NCTC11685</strain>
    </source>
</reference>
<keyword evidence="1" id="KW-0547">Nucleotide-binding</keyword>